<reference evidence="2" key="1">
    <citation type="submission" date="2021-02" db="EMBL/GenBank/DDBJ databases">
        <authorList>
            <person name="Nowell W R."/>
        </authorList>
    </citation>
    <scope>NUCLEOTIDE SEQUENCE</scope>
</reference>
<evidence type="ECO:0000313" key="3">
    <source>
        <dbReference type="Proteomes" id="UP000676336"/>
    </source>
</evidence>
<organism evidence="2 3">
    <name type="scientific">Rotaria magnacalcarata</name>
    <dbReference type="NCBI Taxonomy" id="392030"/>
    <lineage>
        <taxon>Eukaryota</taxon>
        <taxon>Metazoa</taxon>
        <taxon>Spiralia</taxon>
        <taxon>Gnathifera</taxon>
        <taxon>Rotifera</taxon>
        <taxon>Eurotatoria</taxon>
        <taxon>Bdelloidea</taxon>
        <taxon>Philodinida</taxon>
        <taxon>Philodinidae</taxon>
        <taxon>Rotaria</taxon>
    </lineage>
</organism>
<dbReference type="Proteomes" id="UP000676336">
    <property type="component" value="Unassembled WGS sequence"/>
</dbReference>
<feature type="non-terminal residue" evidence="2">
    <location>
        <position position="1"/>
    </location>
</feature>
<comment type="caution">
    <text evidence="2">The sequence shown here is derived from an EMBL/GenBank/DDBJ whole genome shotgun (WGS) entry which is preliminary data.</text>
</comment>
<accession>A0A8S2VCX8</accession>
<feature type="region of interest" description="Disordered" evidence="1">
    <location>
        <begin position="40"/>
        <end position="62"/>
    </location>
</feature>
<name>A0A8S2VCX8_9BILA</name>
<gene>
    <name evidence="2" type="ORF">SMN809_LOCUS30092</name>
</gene>
<dbReference type="PANTHER" id="PTHR46298">
    <property type="entry name" value="ANDROGLOBIN"/>
    <property type="match status" value="1"/>
</dbReference>
<dbReference type="EMBL" id="CAJOBI010055678">
    <property type="protein sequence ID" value="CAF4392991.1"/>
    <property type="molecule type" value="Genomic_DNA"/>
</dbReference>
<dbReference type="InterPro" id="IPR053033">
    <property type="entry name" value="Androglobin-like"/>
</dbReference>
<evidence type="ECO:0000313" key="2">
    <source>
        <dbReference type="EMBL" id="CAF4392991.1"/>
    </source>
</evidence>
<dbReference type="AlphaFoldDB" id="A0A8S2VCX8"/>
<protein>
    <submittedName>
        <fullName evidence="2">Uncharacterized protein</fullName>
    </submittedName>
</protein>
<dbReference type="PANTHER" id="PTHR46298:SF1">
    <property type="entry name" value="ANDROGLOBIN"/>
    <property type="match status" value="1"/>
</dbReference>
<proteinExistence type="predicted"/>
<evidence type="ECO:0000256" key="1">
    <source>
        <dbReference type="SAM" id="MobiDB-lite"/>
    </source>
</evidence>
<sequence length="62" mass="7085">MWPEWNETDVNTESWDTGNVKKKDTTAVRNRIDIKTNVSTGTHAFEDPEGKVELPPSLKIEQ</sequence>